<dbReference type="PANTHER" id="PTHR47307">
    <property type="entry name" value="GLUTATHIONE-REGULATED POTASSIUM-EFFLUX SYSTEM ANCILLARY PROTEIN KEFG"/>
    <property type="match status" value="1"/>
</dbReference>
<dbReference type="Proteomes" id="UP000374630">
    <property type="component" value="Unassembled WGS sequence"/>
</dbReference>
<dbReference type="AlphaFoldDB" id="A0A5J5E5Y7"/>
<dbReference type="EMBL" id="RZOA01000002">
    <property type="protein sequence ID" value="KAA8824553.1"/>
    <property type="molecule type" value="Genomic_DNA"/>
</dbReference>
<dbReference type="GO" id="GO:0003955">
    <property type="term" value="F:NAD(P)H dehydrogenase (quinone) activity"/>
    <property type="evidence" value="ECO:0007669"/>
    <property type="project" value="TreeGrafter"/>
</dbReference>
<proteinExistence type="predicted"/>
<accession>A0A5J5E5Y7</accession>
<keyword evidence="1" id="KW-0560">Oxidoreductase</keyword>
<dbReference type="RefSeq" id="WP_150353287.1">
    <property type="nucleotide sequence ID" value="NZ_RZNZ01000002.1"/>
</dbReference>
<feature type="domain" description="Flavodoxin-like fold" evidence="2">
    <location>
        <begin position="3"/>
        <end position="171"/>
    </location>
</feature>
<dbReference type="GO" id="GO:0009055">
    <property type="term" value="F:electron transfer activity"/>
    <property type="evidence" value="ECO:0007669"/>
    <property type="project" value="TreeGrafter"/>
</dbReference>
<evidence type="ECO:0000313" key="6">
    <source>
        <dbReference type="Proteomes" id="UP000374630"/>
    </source>
</evidence>
<evidence type="ECO:0000313" key="4">
    <source>
        <dbReference type="EMBL" id="KAA8824553.1"/>
    </source>
</evidence>
<protein>
    <submittedName>
        <fullName evidence="4">Flavodoxin family protein</fullName>
    </submittedName>
</protein>
<evidence type="ECO:0000313" key="3">
    <source>
        <dbReference type="EMBL" id="KAA8822084.1"/>
    </source>
</evidence>
<dbReference type="InterPro" id="IPR003680">
    <property type="entry name" value="Flavodoxin_fold"/>
</dbReference>
<dbReference type="EMBL" id="RZNZ01000002">
    <property type="protein sequence ID" value="KAA8822084.1"/>
    <property type="molecule type" value="Genomic_DNA"/>
</dbReference>
<sequence>MSKNVLVLVFHPDLEGASRINRALAHAAADTPGVTVRDEYALYPDLRIDVTAEQDALIRADRVVWQFPVYWYSSPALLKQWEDEVLALGWAYGEGGGRLEGKELMCAVTAGSTSDRYTAEGDHGHTMGEVLVPMEITAKYVGMPWIKPFAVYDTFNLTDEQVARAARDYAQAITA</sequence>
<dbReference type="SUPFAM" id="SSF52218">
    <property type="entry name" value="Flavoproteins"/>
    <property type="match status" value="1"/>
</dbReference>
<dbReference type="PANTHER" id="PTHR47307:SF1">
    <property type="entry name" value="GLUTATHIONE-REGULATED POTASSIUM-EFFLUX SYSTEM ANCILLARY PROTEIN KEFG"/>
    <property type="match status" value="1"/>
</dbReference>
<dbReference type="InterPro" id="IPR029039">
    <property type="entry name" value="Flavoprotein-like_sf"/>
</dbReference>
<evidence type="ECO:0000259" key="2">
    <source>
        <dbReference type="Pfam" id="PF02525"/>
    </source>
</evidence>
<gene>
    <name evidence="4" type="ORF">EM848_01725</name>
    <name evidence="3" type="ORF">EMO90_02500</name>
</gene>
<organism evidence="4 5">
    <name type="scientific">Bifidobacterium vespertilionis</name>
    <dbReference type="NCBI Taxonomy" id="2562524"/>
    <lineage>
        <taxon>Bacteria</taxon>
        <taxon>Bacillati</taxon>
        <taxon>Actinomycetota</taxon>
        <taxon>Actinomycetes</taxon>
        <taxon>Bifidobacteriales</taxon>
        <taxon>Bifidobacteriaceae</taxon>
        <taxon>Bifidobacterium</taxon>
    </lineage>
</organism>
<keyword evidence="6" id="KW-1185">Reference proteome</keyword>
<dbReference type="Pfam" id="PF02525">
    <property type="entry name" value="Flavodoxin_2"/>
    <property type="match status" value="1"/>
</dbReference>
<name>A0A5J5E5Y7_9BIFI</name>
<dbReference type="GO" id="GO:0010181">
    <property type="term" value="F:FMN binding"/>
    <property type="evidence" value="ECO:0007669"/>
    <property type="project" value="TreeGrafter"/>
</dbReference>
<dbReference type="OrthoDB" id="9798454at2"/>
<dbReference type="InterPro" id="IPR046980">
    <property type="entry name" value="KefG/KefF"/>
</dbReference>
<dbReference type="Proteomes" id="UP000345527">
    <property type="component" value="Unassembled WGS sequence"/>
</dbReference>
<reference evidence="5 6" key="1">
    <citation type="journal article" date="2019" name="Syst. Appl. Microbiol.">
        <title>Characterization of Bifidobacterium species in feaces of the Egyptian fruit bat: Description of B. vespertilionis sp. nov. and B. rousetti sp. nov.</title>
        <authorList>
            <person name="Modesto M."/>
            <person name="Satti M."/>
            <person name="Watanabe K."/>
            <person name="Puglisi E."/>
            <person name="Morelli L."/>
            <person name="Huang C.-H."/>
            <person name="Liou J.-S."/>
            <person name="Miyashita M."/>
            <person name="Tamura T."/>
            <person name="Saito S."/>
            <person name="Mori K."/>
            <person name="Huang L."/>
            <person name="Sciavilla P."/>
            <person name="Sandri C."/>
            <person name="Spiezio C."/>
            <person name="Vitali F."/>
            <person name="Cavalieri D."/>
            <person name="Perpetuini G."/>
            <person name="Tofalo R."/>
            <person name="Bonetti A."/>
            <person name="Arita M."/>
            <person name="Mattarelli P."/>
        </authorList>
    </citation>
    <scope>NUCLEOTIDE SEQUENCE [LARGE SCALE GENOMIC DNA]</scope>
    <source>
        <strain evidence="3 6">RST16</strain>
        <strain evidence="4 5">RST8</strain>
    </source>
</reference>
<evidence type="ECO:0000256" key="1">
    <source>
        <dbReference type="ARBA" id="ARBA00023002"/>
    </source>
</evidence>
<evidence type="ECO:0000313" key="5">
    <source>
        <dbReference type="Proteomes" id="UP000345527"/>
    </source>
</evidence>
<comment type="caution">
    <text evidence="4">The sequence shown here is derived from an EMBL/GenBank/DDBJ whole genome shotgun (WGS) entry which is preliminary data.</text>
</comment>
<dbReference type="Gene3D" id="3.40.50.360">
    <property type="match status" value="1"/>
</dbReference>